<sequence length="67" mass="7714">MPPKTKNTSKQARLADAQVKQKETSKGRAKVQPIVFRQRTGTRGFISDVTVKRREESLLFELDRVKQ</sequence>
<keyword evidence="3" id="KW-1185">Reference proteome</keyword>
<dbReference type="AlphaFoldDB" id="A0AAV2H2K7"/>
<comment type="caution">
    <text evidence="2">The sequence shown here is derived from an EMBL/GenBank/DDBJ whole genome shotgun (WGS) entry which is preliminary data.</text>
</comment>
<feature type="non-terminal residue" evidence="2">
    <location>
        <position position="67"/>
    </location>
</feature>
<dbReference type="EMBL" id="CAXITT010000008">
    <property type="protein sequence ID" value="CAL1526727.1"/>
    <property type="molecule type" value="Genomic_DNA"/>
</dbReference>
<name>A0AAV2H2K7_LYMST</name>
<evidence type="ECO:0000313" key="2">
    <source>
        <dbReference type="EMBL" id="CAL1526727.1"/>
    </source>
</evidence>
<dbReference type="Proteomes" id="UP001497497">
    <property type="component" value="Unassembled WGS sequence"/>
</dbReference>
<feature type="region of interest" description="Disordered" evidence="1">
    <location>
        <begin position="1"/>
        <end position="30"/>
    </location>
</feature>
<accession>A0AAV2H2K7</accession>
<evidence type="ECO:0000256" key="1">
    <source>
        <dbReference type="SAM" id="MobiDB-lite"/>
    </source>
</evidence>
<reference evidence="2 3" key="1">
    <citation type="submission" date="2024-04" db="EMBL/GenBank/DDBJ databases">
        <authorList>
            <consortium name="Genoscope - CEA"/>
            <person name="William W."/>
        </authorList>
    </citation>
    <scope>NUCLEOTIDE SEQUENCE [LARGE SCALE GENOMIC DNA]</scope>
</reference>
<proteinExistence type="predicted"/>
<feature type="compositionally biased region" description="Polar residues" evidence="1">
    <location>
        <begin position="1"/>
        <end position="11"/>
    </location>
</feature>
<organism evidence="2 3">
    <name type="scientific">Lymnaea stagnalis</name>
    <name type="common">Great pond snail</name>
    <name type="synonym">Helix stagnalis</name>
    <dbReference type="NCBI Taxonomy" id="6523"/>
    <lineage>
        <taxon>Eukaryota</taxon>
        <taxon>Metazoa</taxon>
        <taxon>Spiralia</taxon>
        <taxon>Lophotrochozoa</taxon>
        <taxon>Mollusca</taxon>
        <taxon>Gastropoda</taxon>
        <taxon>Heterobranchia</taxon>
        <taxon>Euthyneura</taxon>
        <taxon>Panpulmonata</taxon>
        <taxon>Hygrophila</taxon>
        <taxon>Lymnaeoidea</taxon>
        <taxon>Lymnaeidae</taxon>
        <taxon>Lymnaea</taxon>
    </lineage>
</organism>
<protein>
    <submittedName>
        <fullName evidence="2">Uncharacterized protein</fullName>
    </submittedName>
</protein>
<evidence type="ECO:0000313" key="3">
    <source>
        <dbReference type="Proteomes" id="UP001497497"/>
    </source>
</evidence>
<gene>
    <name evidence="2" type="ORF">GSLYS_00000904001</name>
</gene>